<evidence type="ECO:0000256" key="2">
    <source>
        <dbReference type="ARBA" id="ARBA00011853"/>
    </source>
</evidence>
<dbReference type="FunFam" id="3.30.830.10:FF:000031">
    <property type="entry name" value="Putative zinc metalloprotease"/>
    <property type="match status" value="1"/>
</dbReference>
<proteinExistence type="inferred from homology"/>
<feature type="chain" id="PRO_5012213992" description="Presequence protease, mitochondrial" evidence="7">
    <location>
        <begin position="21"/>
        <end position="993"/>
    </location>
</feature>
<evidence type="ECO:0000256" key="7">
    <source>
        <dbReference type="SAM" id="SignalP"/>
    </source>
</evidence>
<dbReference type="PANTHER" id="PTHR43016">
    <property type="entry name" value="PRESEQUENCE PROTEASE"/>
    <property type="match status" value="1"/>
</dbReference>
<dbReference type="GO" id="GO:0046872">
    <property type="term" value="F:metal ion binding"/>
    <property type="evidence" value="ECO:0007669"/>
    <property type="project" value="InterPro"/>
</dbReference>
<evidence type="ECO:0000256" key="4">
    <source>
        <dbReference type="ARBA" id="ARBA00034552"/>
    </source>
</evidence>
<dbReference type="Gene3D" id="3.30.830.10">
    <property type="entry name" value="Metalloenzyme, LuxS/M16 peptidase-like"/>
    <property type="match status" value="4"/>
</dbReference>
<dbReference type="InterPro" id="IPR011765">
    <property type="entry name" value="Pept_M16_N"/>
</dbReference>
<evidence type="ECO:0000256" key="3">
    <source>
        <dbReference type="ARBA" id="ARBA00020167"/>
    </source>
</evidence>
<dbReference type="FunFam" id="3.30.830.10:FF:000015">
    <property type="entry name" value="Putative zinc metalloprotease"/>
    <property type="match status" value="1"/>
</dbReference>
<dbReference type="FunCoup" id="A0A1X2HVL4">
    <property type="interactions" value="9"/>
</dbReference>
<protein>
    <recommendedName>
        <fullName evidence="3">Presequence protease, mitochondrial</fullName>
    </recommendedName>
    <alternativeName>
        <fullName evidence="4">Pitrilysin metalloproteinase</fullName>
    </alternativeName>
</protein>
<feature type="coiled-coil region" evidence="6">
    <location>
        <begin position="439"/>
        <end position="478"/>
    </location>
</feature>
<dbReference type="InterPro" id="IPR013578">
    <property type="entry name" value="Peptidase_M16C_assoc"/>
</dbReference>
<organism evidence="9 10">
    <name type="scientific">Syncephalastrum racemosum</name>
    <name type="common">Filamentous fungus</name>
    <dbReference type="NCBI Taxonomy" id="13706"/>
    <lineage>
        <taxon>Eukaryota</taxon>
        <taxon>Fungi</taxon>
        <taxon>Fungi incertae sedis</taxon>
        <taxon>Mucoromycota</taxon>
        <taxon>Mucoromycotina</taxon>
        <taxon>Mucoromycetes</taxon>
        <taxon>Mucorales</taxon>
        <taxon>Syncephalastraceae</taxon>
        <taxon>Syncephalastrum</taxon>
    </lineage>
</organism>
<keyword evidence="7" id="KW-0732">Signal</keyword>
<dbReference type="SUPFAM" id="SSF63411">
    <property type="entry name" value="LuxS/MPP-like metallohydrolase"/>
    <property type="match status" value="4"/>
</dbReference>
<dbReference type="OMA" id="WEGFARI"/>
<keyword evidence="6" id="KW-0175">Coiled coil</keyword>
<comment type="similarity">
    <text evidence="1">Belongs to the peptidase M16 family. PreP subfamily.</text>
</comment>
<dbReference type="InterPro" id="IPR011249">
    <property type="entry name" value="Metalloenz_LuxS/M16"/>
</dbReference>
<dbReference type="GO" id="GO:0006508">
    <property type="term" value="P:proteolysis"/>
    <property type="evidence" value="ECO:0007669"/>
    <property type="project" value="InterPro"/>
</dbReference>
<feature type="domain" description="Peptidase M16C associated" evidence="8">
    <location>
        <begin position="435"/>
        <end position="697"/>
    </location>
</feature>
<comment type="subunit">
    <text evidence="2">Monomer and homodimer; homodimerization is induced by binding of the substrate.</text>
</comment>
<reference evidence="9 10" key="1">
    <citation type="submission" date="2016-07" db="EMBL/GenBank/DDBJ databases">
        <title>Pervasive Adenine N6-methylation of Active Genes in Fungi.</title>
        <authorList>
            <consortium name="DOE Joint Genome Institute"/>
            <person name="Mondo S.J."/>
            <person name="Dannebaum R.O."/>
            <person name="Kuo R.C."/>
            <person name="Labutti K."/>
            <person name="Haridas S."/>
            <person name="Kuo A."/>
            <person name="Salamov A."/>
            <person name="Ahrendt S.R."/>
            <person name="Lipzen A."/>
            <person name="Sullivan W."/>
            <person name="Andreopoulos W.B."/>
            <person name="Clum A."/>
            <person name="Lindquist E."/>
            <person name="Daum C."/>
            <person name="Ramamoorthy G.K."/>
            <person name="Gryganskyi A."/>
            <person name="Culley D."/>
            <person name="Magnuson J.K."/>
            <person name="James T.Y."/>
            <person name="O'Malley M.A."/>
            <person name="Stajich J.E."/>
            <person name="Spatafora J.W."/>
            <person name="Visel A."/>
            <person name="Grigoriev I.V."/>
        </authorList>
    </citation>
    <scope>NUCLEOTIDE SEQUENCE [LARGE SCALE GENOMIC DNA]</scope>
    <source>
        <strain evidence="9 10">NRRL 2496</strain>
    </source>
</reference>
<evidence type="ECO:0000313" key="10">
    <source>
        <dbReference type="Proteomes" id="UP000242180"/>
    </source>
</evidence>
<sequence length="993" mass="111358">MSVCVTLPLCFHLTAPLVNGYFALATESFDDYGCPHTLEHLVFLGSEQFPYKGVLDSLANRAIAQGTNAWTDVDHTCYTINTAGSEGFLKLLPIYVDHILYPTLTESGYHTEVHHINGKGEDAGTLIQYSLIQGCQNSSDERMHLHMRRILFPENCGYRSETGGLMERLRELSVEKITDYHRSYYRPDNLCLIITGTVDHDRVLQALAPVETNILSKGPLPPLQRPWVSTGDFPNLAKNVEETVLFPDEDESMGTILIAWNGPMCHEYLQIKTLEVLNVYLTDSPVSLLQKEFVEIEDPLCTDVDFHETDHLKTTVMFTASNVPMDEMEGFPAHFFNTLQRVVDTVDIDMERMQTIIEKEMLKLFDSIETDAHETAAAVCISEIDFLYGNPSGDDLRHSVRDQEYLNQLATYTKQDWVAVLKKWYLDQAHVTLFGRPSAEFADKLAAEEKERIEKQRRDLGEAKLQALQETLEKAMATNDAELPKEILENFTIPPVESINFIKVLSARNDNKGVKNEIQDHVDNDSAAQVPMFIQFDHVRSRFAKVSCHISTASVPARLLPYTRLLLKTIFSLPIERDGEVIPYEEVVKGLGEDTVEYDASLGTSGGFRELAVFTVKTVASKYAKGIQWLEDVLWNTQFTAERVKIVAYQILNDIPQAKRDGHSMANATMRALQYNASKSVNTARGVLLQANFLQDMLQKLETDPDTVLSDLKAYRDALCKPENFRVHVTGDILKLDRPRSVFAKFFANMPPQESLAPVTFAQHVLSPAGAKPGQIGVVVSLPSIENTFSIHTVKGPGAFDDPDIPALLVMAELLDMMEGVFWKYIRGQGLAYSCFLSMDVEASHMTFTIYQSPDAFKAFEQAKIVIDQLASEEMEIEQSAVDGAKSAVIYSLVARENSMDKAALQSFVNQVLKGVPADHNRKLLSAIQATTVQDLKRVLKKYFVDMFKADTSNVVVVSSTTKVNDIQDGFGRLGFQLKSITLNDVSEMMRIE</sequence>
<dbReference type="InterPro" id="IPR007863">
    <property type="entry name" value="Peptidase_M16_C"/>
</dbReference>
<accession>A0A1X2HVL4</accession>
<dbReference type="Pfam" id="PF05193">
    <property type="entry name" value="Peptidase_M16_C"/>
    <property type="match status" value="2"/>
</dbReference>
<dbReference type="OrthoDB" id="4953at2759"/>
<keyword evidence="10" id="KW-1185">Reference proteome</keyword>
<evidence type="ECO:0000256" key="6">
    <source>
        <dbReference type="SAM" id="Coils"/>
    </source>
</evidence>
<comment type="function">
    <text evidence="5">Degrades mitochondrial transit peptides after their cleavage in the intermembrane space or in the matrix, and presequence peptides; clearance of these peptides is required to keep the presequence processing machinery running. Preferentially cleaves the N-terminal side of paired basic amino acid residues. Also degrades other unstructured peptides. May function as an ATP-dependent peptidase as opposed to a metalloendopeptidase.</text>
</comment>
<evidence type="ECO:0000259" key="8">
    <source>
        <dbReference type="SMART" id="SM01264"/>
    </source>
</evidence>
<feature type="signal peptide" evidence="7">
    <location>
        <begin position="1"/>
        <end position="20"/>
    </location>
</feature>
<dbReference type="AlphaFoldDB" id="A0A1X2HVL4"/>
<comment type="caution">
    <text evidence="9">The sequence shown here is derived from an EMBL/GenBank/DDBJ whole genome shotgun (WGS) entry which is preliminary data.</text>
</comment>
<dbReference type="InParanoid" id="A0A1X2HVL4"/>
<evidence type="ECO:0000256" key="5">
    <source>
        <dbReference type="ARBA" id="ARBA00045897"/>
    </source>
</evidence>
<dbReference type="Pfam" id="PF00675">
    <property type="entry name" value="Peptidase_M16"/>
    <property type="match status" value="1"/>
</dbReference>
<dbReference type="STRING" id="13706.A0A1X2HVL4"/>
<name>A0A1X2HVL4_SYNRA</name>
<dbReference type="Proteomes" id="UP000242180">
    <property type="component" value="Unassembled WGS sequence"/>
</dbReference>
<dbReference type="EMBL" id="MCGN01000001">
    <property type="protein sequence ID" value="ORZ03593.1"/>
    <property type="molecule type" value="Genomic_DNA"/>
</dbReference>
<dbReference type="PANTHER" id="PTHR43016:SF16">
    <property type="entry name" value="METALLOPROTEASE, PUTATIVE (AFU_ORTHOLOGUE AFUA_4G07610)-RELATED"/>
    <property type="match status" value="1"/>
</dbReference>
<gene>
    <name evidence="9" type="ORF">BCR43DRAFT_431058</name>
</gene>
<dbReference type="SMART" id="SM01264">
    <property type="entry name" value="M16C_associated"/>
    <property type="match status" value="1"/>
</dbReference>
<evidence type="ECO:0000313" key="9">
    <source>
        <dbReference type="EMBL" id="ORZ03593.1"/>
    </source>
</evidence>
<evidence type="ECO:0000256" key="1">
    <source>
        <dbReference type="ARBA" id="ARBA00007575"/>
    </source>
</evidence>